<protein>
    <submittedName>
        <fullName evidence="5">Thioredoxin reductase carring response regulator receiver domain</fullName>
    </submittedName>
</protein>
<dbReference type="OrthoDB" id="109585at2"/>
<keyword evidence="6" id="KW-1185">Reference proteome</keyword>
<evidence type="ECO:0000256" key="2">
    <source>
        <dbReference type="ARBA" id="ARBA00023002"/>
    </source>
</evidence>
<evidence type="ECO:0000256" key="1">
    <source>
        <dbReference type="ARBA" id="ARBA00022630"/>
    </source>
</evidence>
<dbReference type="PRINTS" id="PR00368">
    <property type="entry name" value="FADPNR"/>
</dbReference>
<dbReference type="PROSITE" id="PS50110">
    <property type="entry name" value="RESPONSE_REGULATORY"/>
    <property type="match status" value="1"/>
</dbReference>
<sequence>MKPFLVTVDDDPEVSRAVERDLRRRFAEQYRILRAESGPEALVSLEQLKLRNDTVALFLVDQRMPQMTGVEFLAQAITLFPDAKRILLTAYADTDAAIRAINDAQVDYYLMKPWHPPEERLYPIIDDLLEDWRASFKAPFQGIRVLGHRWSPQTHQIKEFLAKNQLPYQWLDVEKDAEAEQLLQSTHAGNDQLPVVVFPDGSSLIQPTTLQVAEKVGFRMKAEQPLYDLIVIGAGPAGLAAAVYGGSEGLKTVLIEREAPGGQAGMSSRIENYLGFPAGLSGQDLARRALTQAQRFGVEILNPQQAVSLRVAGPARIVTLADGSELSGKTVLITTGVSYRTLDVPGMAELTGAGVYYGAGMTEALASKGEDVFIIGGANSAGQAAVYFASHARQVTMLVRGDSLTATMSHYLIERLKQTPNILVETSVEVAEACGTSRLESLVLQHAKTRDRRRVQAQSLFILIGASPHTDWLGDSVLRDEYGFILSGPDLVRDGCLPSSWPLQRPPYLFETSVPGIFVAGDARHGSIKRVASGVGEGTIAEKMIERYLDGV</sequence>
<feature type="modified residue" description="4-aspartylphosphate" evidence="3">
    <location>
        <position position="61"/>
    </location>
</feature>
<feature type="domain" description="Response regulatory" evidence="4">
    <location>
        <begin position="4"/>
        <end position="127"/>
    </location>
</feature>
<dbReference type="GO" id="GO:0000160">
    <property type="term" value="P:phosphorelay signal transduction system"/>
    <property type="evidence" value="ECO:0007669"/>
    <property type="project" value="InterPro"/>
</dbReference>
<dbReference type="InterPro" id="IPR001789">
    <property type="entry name" value="Sig_transdc_resp-reg_receiver"/>
</dbReference>
<dbReference type="GO" id="GO:0016491">
    <property type="term" value="F:oxidoreductase activity"/>
    <property type="evidence" value="ECO:0007669"/>
    <property type="project" value="UniProtKB-KW"/>
</dbReference>
<dbReference type="Gene3D" id="3.40.30.10">
    <property type="entry name" value="Glutaredoxin"/>
    <property type="match status" value="1"/>
</dbReference>
<dbReference type="RefSeq" id="WP_080887636.1">
    <property type="nucleotide sequence ID" value="NZ_LT828648.1"/>
</dbReference>
<evidence type="ECO:0000313" key="6">
    <source>
        <dbReference type="Proteomes" id="UP000192042"/>
    </source>
</evidence>
<keyword evidence="3" id="KW-0597">Phosphoprotein</keyword>
<dbReference type="AlphaFoldDB" id="A0A1W1I8S1"/>
<dbReference type="Pfam" id="PF07992">
    <property type="entry name" value="Pyr_redox_2"/>
    <property type="match status" value="1"/>
</dbReference>
<dbReference type="SUPFAM" id="SSF52172">
    <property type="entry name" value="CheY-like"/>
    <property type="match status" value="1"/>
</dbReference>
<dbReference type="SUPFAM" id="SSF51905">
    <property type="entry name" value="FAD/NAD(P)-binding domain"/>
    <property type="match status" value="1"/>
</dbReference>
<dbReference type="InterPro" id="IPR023753">
    <property type="entry name" value="FAD/NAD-binding_dom"/>
</dbReference>
<accession>A0A1W1I8S1</accession>
<dbReference type="Proteomes" id="UP000192042">
    <property type="component" value="Chromosome I"/>
</dbReference>
<proteinExistence type="predicted"/>
<dbReference type="InterPro" id="IPR036188">
    <property type="entry name" value="FAD/NAD-bd_sf"/>
</dbReference>
<keyword evidence="2" id="KW-0560">Oxidoreductase</keyword>
<gene>
    <name evidence="5" type="ORF">NSJP_3239</name>
</gene>
<dbReference type="Gene3D" id="3.40.50.2300">
    <property type="match status" value="1"/>
</dbReference>
<dbReference type="PRINTS" id="PR00469">
    <property type="entry name" value="PNDRDTASEII"/>
</dbReference>
<organism evidence="5 6">
    <name type="scientific">Nitrospira japonica</name>
    <dbReference type="NCBI Taxonomy" id="1325564"/>
    <lineage>
        <taxon>Bacteria</taxon>
        <taxon>Pseudomonadati</taxon>
        <taxon>Nitrospirota</taxon>
        <taxon>Nitrospiria</taxon>
        <taxon>Nitrospirales</taxon>
        <taxon>Nitrospiraceae</taxon>
        <taxon>Nitrospira</taxon>
    </lineage>
</organism>
<reference evidence="5 6" key="1">
    <citation type="submission" date="2017-03" db="EMBL/GenBank/DDBJ databases">
        <authorList>
            <person name="Afonso C.L."/>
            <person name="Miller P.J."/>
            <person name="Scott M.A."/>
            <person name="Spackman E."/>
            <person name="Goraichik I."/>
            <person name="Dimitrov K.M."/>
            <person name="Suarez D.L."/>
            <person name="Swayne D.E."/>
        </authorList>
    </citation>
    <scope>NUCLEOTIDE SEQUENCE [LARGE SCALE GENOMIC DNA]</scope>
    <source>
        <strain evidence="5">Genome sequencing of Nitrospira japonica strain NJ11</strain>
    </source>
</reference>
<dbReference type="SUPFAM" id="SSF52833">
    <property type="entry name" value="Thioredoxin-like"/>
    <property type="match status" value="1"/>
</dbReference>
<dbReference type="Gene3D" id="3.50.50.60">
    <property type="entry name" value="FAD/NAD(P)-binding domain"/>
    <property type="match status" value="2"/>
</dbReference>
<dbReference type="CDD" id="cd17595">
    <property type="entry name" value="REC_TrxB"/>
    <property type="match status" value="1"/>
</dbReference>
<dbReference type="KEGG" id="nja:NSJP_3239"/>
<dbReference type="InterPro" id="IPR011006">
    <property type="entry name" value="CheY-like_superfamily"/>
</dbReference>
<dbReference type="STRING" id="1325564.NSJP_3239"/>
<evidence type="ECO:0000313" key="5">
    <source>
        <dbReference type="EMBL" id="SLM49406.1"/>
    </source>
</evidence>
<dbReference type="Pfam" id="PF00072">
    <property type="entry name" value="Response_reg"/>
    <property type="match status" value="1"/>
</dbReference>
<dbReference type="InterPro" id="IPR036249">
    <property type="entry name" value="Thioredoxin-like_sf"/>
</dbReference>
<dbReference type="EMBL" id="LT828648">
    <property type="protein sequence ID" value="SLM49406.1"/>
    <property type="molecule type" value="Genomic_DNA"/>
</dbReference>
<keyword evidence="1" id="KW-0285">Flavoprotein</keyword>
<dbReference type="PANTHER" id="PTHR48105">
    <property type="entry name" value="THIOREDOXIN REDUCTASE 1-RELATED-RELATED"/>
    <property type="match status" value="1"/>
</dbReference>
<evidence type="ECO:0000256" key="3">
    <source>
        <dbReference type="PROSITE-ProRule" id="PRU00169"/>
    </source>
</evidence>
<evidence type="ECO:0000259" key="4">
    <source>
        <dbReference type="PROSITE" id="PS50110"/>
    </source>
</evidence>
<dbReference type="SMART" id="SM00448">
    <property type="entry name" value="REC"/>
    <property type="match status" value="1"/>
</dbReference>
<dbReference type="InterPro" id="IPR050097">
    <property type="entry name" value="Ferredoxin-NADP_redctase_2"/>
</dbReference>
<name>A0A1W1I8S1_9BACT</name>